<dbReference type="EMBL" id="CP157675">
    <property type="protein sequence ID" value="XBP68587.1"/>
    <property type="molecule type" value="Genomic_DNA"/>
</dbReference>
<organism evidence="1">
    <name type="scientific">Polaromonas hydrogenivorans</name>
    <dbReference type="NCBI Taxonomy" id="335476"/>
    <lineage>
        <taxon>Bacteria</taxon>
        <taxon>Pseudomonadati</taxon>
        <taxon>Pseudomonadota</taxon>
        <taxon>Betaproteobacteria</taxon>
        <taxon>Burkholderiales</taxon>
        <taxon>Comamonadaceae</taxon>
        <taxon>Polaromonas</taxon>
    </lineage>
</organism>
<dbReference type="RefSeq" id="WP_349276569.1">
    <property type="nucleotide sequence ID" value="NZ_CBCSCU010000127.1"/>
</dbReference>
<dbReference type="AlphaFoldDB" id="A0AAU7LNG2"/>
<evidence type="ECO:0000313" key="1">
    <source>
        <dbReference type="EMBL" id="XBP68578.1"/>
    </source>
</evidence>
<gene>
    <name evidence="1" type="ORF">ABLV49_11650</name>
    <name evidence="2" type="ORF">ABLV49_11695</name>
</gene>
<dbReference type="EMBL" id="CP157675">
    <property type="protein sequence ID" value="XBP68578.1"/>
    <property type="molecule type" value="Genomic_DNA"/>
</dbReference>
<proteinExistence type="predicted"/>
<accession>A0AAU7LNG2</accession>
<protein>
    <recommendedName>
        <fullName evidence="3">Transposase</fullName>
    </recommendedName>
</protein>
<sequence>MSTRLSRPPAPGSLEAFAVQFDPLLQTPAQRHGFRTYLSGSLLPRERFPRH</sequence>
<reference evidence="1" key="1">
    <citation type="submission" date="2024-05" db="EMBL/GenBank/DDBJ databases">
        <authorList>
            <person name="Bunk B."/>
            <person name="Swiderski J."/>
            <person name="Sproer C."/>
            <person name="Thiel V."/>
        </authorList>
    </citation>
    <scope>NUCLEOTIDE SEQUENCE</scope>
    <source>
        <strain evidence="1">DSM 17735</strain>
    </source>
</reference>
<name>A0AAU7LNG2_9BURK</name>
<evidence type="ECO:0000313" key="2">
    <source>
        <dbReference type="EMBL" id="XBP68587.1"/>
    </source>
</evidence>
<evidence type="ECO:0008006" key="3">
    <source>
        <dbReference type="Google" id="ProtNLM"/>
    </source>
</evidence>